<evidence type="ECO:0000313" key="2">
    <source>
        <dbReference type="Proteomes" id="UP000007264"/>
    </source>
</evidence>
<gene>
    <name evidence="1" type="ORF">COCSUDRAFT_33412</name>
</gene>
<sequence length="57" mass="6763">MLFSDFPDKATSFWVPHGGAINCRPQRMMSMINDLKIHCREAYLRNPYFLSQVQMRL</sequence>
<protein>
    <submittedName>
        <fullName evidence="1">Uncharacterized protein</fullName>
    </submittedName>
</protein>
<dbReference type="Proteomes" id="UP000007264">
    <property type="component" value="Unassembled WGS sequence"/>
</dbReference>
<accession>I0YWV1</accession>
<evidence type="ECO:0000313" key="1">
    <source>
        <dbReference type="EMBL" id="EIE22870.1"/>
    </source>
</evidence>
<dbReference type="KEGG" id="csl:COCSUDRAFT_33412"/>
<organism evidence="1 2">
    <name type="scientific">Coccomyxa subellipsoidea (strain C-169)</name>
    <name type="common">Green microalga</name>
    <dbReference type="NCBI Taxonomy" id="574566"/>
    <lineage>
        <taxon>Eukaryota</taxon>
        <taxon>Viridiplantae</taxon>
        <taxon>Chlorophyta</taxon>
        <taxon>core chlorophytes</taxon>
        <taxon>Trebouxiophyceae</taxon>
        <taxon>Trebouxiophyceae incertae sedis</taxon>
        <taxon>Coccomyxaceae</taxon>
        <taxon>Coccomyxa</taxon>
        <taxon>Coccomyxa subellipsoidea</taxon>
    </lineage>
</organism>
<dbReference type="AlphaFoldDB" id="I0YWV1"/>
<dbReference type="RefSeq" id="XP_005647414.1">
    <property type="nucleotide sequence ID" value="XM_005647357.1"/>
</dbReference>
<comment type="caution">
    <text evidence="1">The sequence shown here is derived from an EMBL/GenBank/DDBJ whole genome shotgun (WGS) entry which is preliminary data.</text>
</comment>
<dbReference type="EMBL" id="AGSI01000009">
    <property type="protein sequence ID" value="EIE22870.1"/>
    <property type="molecule type" value="Genomic_DNA"/>
</dbReference>
<dbReference type="GeneID" id="17040857"/>
<proteinExistence type="predicted"/>
<reference evidence="1 2" key="1">
    <citation type="journal article" date="2012" name="Genome Biol.">
        <title>The genome of the polar eukaryotic microalga coccomyxa subellipsoidea reveals traits of cold adaptation.</title>
        <authorList>
            <person name="Blanc G."/>
            <person name="Agarkova I."/>
            <person name="Grimwood J."/>
            <person name="Kuo A."/>
            <person name="Brueggeman A."/>
            <person name="Dunigan D."/>
            <person name="Gurnon J."/>
            <person name="Ladunga I."/>
            <person name="Lindquist E."/>
            <person name="Lucas S."/>
            <person name="Pangilinan J."/>
            <person name="Proschold T."/>
            <person name="Salamov A."/>
            <person name="Schmutz J."/>
            <person name="Weeks D."/>
            <person name="Yamada T."/>
            <person name="Claverie J.M."/>
            <person name="Grigoriev I."/>
            <person name="Van Etten J."/>
            <person name="Lomsadze A."/>
            <person name="Borodovsky M."/>
        </authorList>
    </citation>
    <scope>NUCLEOTIDE SEQUENCE [LARGE SCALE GENOMIC DNA]</scope>
    <source>
        <strain evidence="1 2">C-169</strain>
    </source>
</reference>
<keyword evidence="2" id="KW-1185">Reference proteome</keyword>
<name>I0YWV1_COCSC</name>